<dbReference type="SUPFAM" id="SSF51161">
    <property type="entry name" value="Trimeric LpxA-like enzymes"/>
    <property type="match status" value="1"/>
</dbReference>
<evidence type="ECO:0000256" key="1">
    <source>
        <dbReference type="ARBA" id="ARBA00022679"/>
    </source>
</evidence>
<dbReference type="InterPro" id="IPR018357">
    <property type="entry name" value="Hexapep_transf_CS"/>
</dbReference>
<dbReference type="GO" id="GO:0016746">
    <property type="term" value="F:acyltransferase activity"/>
    <property type="evidence" value="ECO:0007669"/>
    <property type="project" value="UniProtKB-KW"/>
</dbReference>
<accession>A0ABX4QTR0</accession>
<protein>
    <submittedName>
        <fullName evidence="4">Acyltransferase</fullName>
    </submittedName>
</protein>
<dbReference type="InterPro" id="IPR001451">
    <property type="entry name" value="Hexapep"/>
</dbReference>
<dbReference type="Pfam" id="PF14602">
    <property type="entry name" value="Hexapep_2"/>
    <property type="match status" value="1"/>
</dbReference>
<name>A0ABX4QTR0_9ACTN</name>
<dbReference type="InterPro" id="IPR051159">
    <property type="entry name" value="Hexapeptide_acetyltransf"/>
</dbReference>
<feature type="region of interest" description="Disordered" evidence="3">
    <location>
        <begin position="1"/>
        <end position="51"/>
    </location>
</feature>
<evidence type="ECO:0000256" key="2">
    <source>
        <dbReference type="ARBA" id="ARBA00022737"/>
    </source>
</evidence>
<organism evidence="4 5">
    <name type="scientific">Nocardioides alpinus</name>
    <dbReference type="NCBI Taxonomy" id="748909"/>
    <lineage>
        <taxon>Bacteria</taxon>
        <taxon>Bacillati</taxon>
        <taxon>Actinomycetota</taxon>
        <taxon>Actinomycetes</taxon>
        <taxon>Propionibacteriales</taxon>
        <taxon>Nocardioidaceae</taxon>
        <taxon>Nocardioides</taxon>
    </lineage>
</organism>
<feature type="compositionally biased region" description="Basic and acidic residues" evidence="3">
    <location>
        <begin position="1"/>
        <end position="37"/>
    </location>
</feature>
<evidence type="ECO:0000256" key="3">
    <source>
        <dbReference type="SAM" id="MobiDB-lite"/>
    </source>
</evidence>
<dbReference type="EMBL" id="PJBV01000035">
    <property type="protein sequence ID" value="PKH38060.1"/>
    <property type="molecule type" value="Genomic_DNA"/>
</dbReference>
<comment type="caution">
    <text evidence="4">The sequence shown here is derived from an EMBL/GenBank/DDBJ whole genome shotgun (WGS) entry which is preliminary data.</text>
</comment>
<sequence>MPGRLQRDGQRSPDPVECRADDEHPGRHAAESREQATAERPPPQGVCNHRHVPRSRAALLATILFRARSGARWRVSSFLSRRIYPSAFGAFGAGSVLDRPKIVLGADRIRIGEGCVIARDAWLACEEGGGPIDIGDEVSFAPGVHLHAADPITIGARCSFAESVYVGSADHDPRDHASIRGSGPVVIGDDCFIGLRAVILGGVNVGAGAVIGAHAVVTKDVPAGAVVSGVPARQHAR</sequence>
<gene>
    <name evidence="4" type="ORF">CXG46_19765</name>
</gene>
<dbReference type="InterPro" id="IPR011004">
    <property type="entry name" value="Trimer_LpxA-like_sf"/>
</dbReference>
<reference evidence="4 5" key="1">
    <citation type="submission" date="2017-12" db="EMBL/GenBank/DDBJ databases">
        <title>Pharmacopeia of the Arctic Ocean.</title>
        <authorList>
            <person name="Collins E."/>
            <person name="Ducluzeau A.-L."/>
        </authorList>
    </citation>
    <scope>NUCLEOTIDE SEQUENCE [LARGE SCALE GENOMIC DNA]</scope>
    <source>
        <strain evidence="4 5">DSM 23325</strain>
    </source>
</reference>
<keyword evidence="5" id="KW-1185">Reference proteome</keyword>
<keyword evidence="1" id="KW-0808">Transferase</keyword>
<evidence type="ECO:0000313" key="5">
    <source>
        <dbReference type="Proteomes" id="UP000233565"/>
    </source>
</evidence>
<dbReference type="CDD" id="cd04647">
    <property type="entry name" value="LbH_MAT_like"/>
    <property type="match status" value="1"/>
</dbReference>
<keyword evidence="4" id="KW-0012">Acyltransferase</keyword>
<proteinExistence type="predicted"/>
<dbReference type="PROSITE" id="PS00101">
    <property type="entry name" value="HEXAPEP_TRANSFERASES"/>
    <property type="match status" value="1"/>
</dbReference>
<dbReference type="Gene3D" id="2.160.10.10">
    <property type="entry name" value="Hexapeptide repeat proteins"/>
    <property type="match status" value="1"/>
</dbReference>
<dbReference type="PANTHER" id="PTHR23416">
    <property type="entry name" value="SIALIC ACID SYNTHASE-RELATED"/>
    <property type="match status" value="1"/>
</dbReference>
<keyword evidence="2" id="KW-0677">Repeat</keyword>
<evidence type="ECO:0000313" key="4">
    <source>
        <dbReference type="EMBL" id="PKH38060.1"/>
    </source>
</evidence>
<dbReference type="Proteomes" id="UP000233565">
    <property type="component" value="Unassembled WGS sequence"/>
</dbReference>